<organism evidence="1 2">
    <name type="scientific">Bacteroides acidifaciens</name>
    <dbReference type="NCBI Taxonomy" id="85831"/>
    <lineage>
        <taxon>Bacteria</taxon>
        <taxon>Pseudomonadati</taxon>
        <taxon>Bacteroidota</taxon>
        <taxon>Bacteroidia</taxon>
        <taxon>Bacteroidales</taxon>
        <taxon>Bacteroidaceae</taxon>
        <taxon>Bacteroides</taxon>
    </lineage>
</organism>
<sequence>MSTRNIDKLDLLLSKLDKKQLADFIRKECCNSKQLQDRFLALGAGTLFKPDSAKYASRVEDLIEDYSDRHGYIEYRATFDFNRAVTRILDEADEAMENVQWEVAVAVLMGIASISEDILNSGDDSAGELGAIVSACFEKWHILCDDELLPENLKSEIFDLALSRFKGKDLEGWDWWWDWIEMAITLADTPEKQDMVVKALDAIKSNDNDDNWSAKHNAEMAQKYKLEIMSRRGSEEDQIKFMYDNVSNPDFRKRLIQIAWDKADYDEVLRLAKEGVNHDADYAGLVTDWHRWEYRVYQQIGDRDNKLKLARHFFFNGGRWGEKEFYMDSMYSVLKSLVPQNEWPSYVTSLIAETQKKKAFPRLLYIYTQEKMWSEYMDYIRKDPSIYEIDEAPNEVKKLFREEIIKLYAADVRNYFQRASSRDSYRNGVAYIRKLIRYGGSKEAEQIVIEQKSRTPRRPALIDELSKL</sequence>
<dbReference type="Proteomes" id="UP000305751">
    <property type="component" value="Unassembled WGS sequence"/>
</dbReference>
<evidence type="ECO:0000313" key="1">
    <source>
        <dbReference type="EMBL" id="TGY01045.1"/>
    </source>
</evidence>
<comment type="caution">
    <text evidence="1">The sequence shown here is derived from an EMBL/GenBank/DDBJ whole genome shotgun (WGS) entry which is preliminary data.</text>
</comment>
<dbReference type="EMBL" id="SRZA01000049">
    <property type="protein sequence ID" value="TGY01045.1"/>
    <property type="molecule type" value="Genomic_DNA"/>
</dbReference>
<accession>A0A4S2AJM1</accession>
<reference evidence="1 2" key="1">
    <citation type="submission" date="2019-04" db="EMBL/GenBank/DDBJ databases">
        <title>Microbes associate with the intestines of laboratory mice.</title>
        <authorList>
            <person name="Navarre W."/>
            <person name="Wong E."/>
            <person name="Huang K."/>
            <person name="Tropini C."/>
            <person name="Ng K."/>
            <person name="Yu B."/>
        </authorList>
    </citation>
    <scope>NUCLEOTIDE SEQUENCE [LARGE SCALE GENOMIC DNA]</scope>
    <source>
        <strain evidence="1 2">NM70_E10</strain>
    </source>
</reference>
<protein>
    <submittedName>
        <fullName evidence="1">Uncharacterized protein</fullName>
    </submittedName>
</protein>
<proteinExistence type="predicted"/>
<evidence type="ECO:0000313" key="2">
    <source>
        <dbReference type="Proteomes" id="UP000305751"/>
    </source>
</evidence>
<name>A0A4S2AJM1_9BACE</name>
<keyword evidence="2" id="KW-1185">Reference proteome</keyword>
<gene>
    <name evidence="1" type="ORF">E5356_14110</name>
</gene>
<dbReference type="RefSeq" id="WP_136014662.1">
    <property type="nucleotide sequence ID" value="NZ_CAJTBC010000014.1"/>
</dbReference>
<dbReference type="AlphaFoldDB" id="A0A4S2AJM1"/>